<keyword evidence="9" id="KW-0493">Microtubule</keyword>
<evidence type="ECO:0000256" key="9">
    <source>
        <dbReference type="ARBA" id="ARBA00022701"/>
    </source>
</evidence>
<evidence type="ECO:0000256" key="10">
    <source>
        <dbReference type="ARBA" id="ARBA00022776"/>
    </source>
</evidence>
<evidence type="ECO:0000313" key="17">
    <source>
        <dbReference type="EMBL" id="KAL2868960.1"/>
    </source>
</evidence>
<name>A0ABR4LWN9_9EURO</name>
<evidence type="ECO:0000256" key="13">
    <source>
        <dbReference type="ARBA" id="ARBA00023242"/>
    </source>
</evidence>
<comment type="similarity">
    <text evidence="4">Belongs to the DASH complex DAD4 family.</text>
</comment>
<dbReference type="GeneID" id="98143722"/>
<keyword evidence="18" id="KW-1185">Reference proteome</keyword>
<keyword evidence="11" id="KW-0995">Kinetochore</keyword>
<keyword evidence="15" id="KW-0137">Centromere</keyword>
<comment type="subcellular location">
    <subcellularLocation>
        <location evidence="3">Chromosome</location>
        <location evidence="3">Centromere</location>
        <location evidence="3">Kinetochore</location>
    </subcellularLocation>
    <subcellularLocation>
        <location evidence="2">Cytoplasm</location>
        <location evidence="2">Cytoskeleton</location>
        <location evidence="2">Spindle</location>
    </subcellularLocation>
    <subcellularLocation>
        <location evidence="1">Nucleus</location>
    </subcellularLocation>
</comment>
<evidence type="ECO:0000256" key="2">
    <source>
        <dbReference type="ARBA" id="ARBA00004186"/>
    </source>
</evidence>
<evidence type="ECO:0000256" key="12">
    <source>
        <dbReference type="ARBA" id="ARBA00023212"/>
    </source>
</evidence>
<comment type="caution">
    <text evidence="17">The sequence shown here is derived from an EMBL/GenBank/DDBJ whole genome shotgun (WGS) entry which is preliminary data.</text>
</comment>
<evidence type="ECO:0000256" key="1">
    <source>
        <dbReference type="ARBA" id="ARBA00004123"/>
    </source>
</evidence>
<keyword evidence="8" id="KW-0132">Cell division</keyword>
<proteinExistence type="inferred from homology"/>
<reference evidence="17 18" key="1">
    <citation type="submission" date="2024-07" db="EMBL/GenBank/DDBJ databases">
        <title>Section-level genome sequencing and comparative genomics of Aspergillus sections Usti and Cavernicolus.</title>
        <authorList>
            <consortium name="Lawrence Berkeley National Laboratory"/>
            <person name="Nybo J.L."/>
            <person name="Vesth T.C."/>
            <person name="Theobald S."/>
            <person name="Frisvad J.C."/>
            <person name="Larsen T.O."/>
            <person name="Kjaerboelling I."/>
            <person name="Rothschild-Mancinelli K."/>
            <person name="Lyhne E.K."/>
            <person name="Kogle M.E."/>
            <person name="Barry K."/>
            <person name="Clum A."/>
            <person name="Na H."/>
            <person name="Ledsgaard L."/>
            <person name="Lin J."/>
            <person name="Lipzen A."/>
            <person name="Kuo A."/>
            <person name="Riley R."/>
            <person name="Mondo S."/>
            <person name="Labutti K."/>
            <person name="Haridas S."/>
            <person name="Pangalinan J."/>
            <person name="Salamov A.A."/>
            <person name="Simmons B.A."/>
            <person name="Magnuson J.K."/>
            <person name="Chen J."/>
            <person name="Drula E."/>
            <person name="Henrissat B."/>
            <person name="Wiebenga A."/>
            <person name="Lubbers R.J."/>
            <person name="Gomes A.C."/>
            <person name="Macurrencykelacurrency M.R."/>
            <person name="Stajich J."/>
            <person name="Grigoriev I.V."/>
            <person name="Mortensen U.H."/>
            <person name="De Vries R.P."/>
            <person name="Baker S.E."/>
            <person name="Andersen M.R."/>
        </authorList>
    </citation>
    <scope>NUCLEOTIDE SEQUENCE [LARGE SCALE GENOMIC DNA]</scope>
    <source>
        <strain evidence="17 18">CBS 449.75</strain>
    </source>
</reference>
<organism evidence="17 18">
    <name type="scientific">Aspergillus lucknowensis</name>
    <dbReference type="NCBI Taxonomy" id="176173"/>
    <lineage>
        <taxon>Eukaryota</taxon>
        <taxon>Fungi</taxon>
        <taxon>Dikarya</taxon>
        <taxon>Ascomycota</taxon>
        <taxon>Pezizomycotina</taxon>
        <taxon>Eurotiomycetes</taxon>
        <taxon>Eurotiomycetidae</taxon>
        <taxon>Eurotiales</taxon>
        <taxon>Aspergillaceae</taxon>
        <taxon>Aspergillus</taxon>
        <taxon>Aspergillus subgen. Nidulantes</taxon>
    </lineage>
</organism>
<keyword evidence="12" id="KW-0206">Cytoskeleton</keyword>
<keyword evidence="13" id="KW-0539">Nucleus</keyword>
<keyword evidence="7" id="KW-0963">Cytoplasm</keyword>
<accession>A0ABR4LWN9</accession>
<dbReference type="PANTHER" id="PTHR28222">
    <property type="entry name" value="DASH COMPLEX SUBUNIT DAD4"/>
    <property type="match status" value="1"/>
</dbReference>
<evidence type="ECO:0000256" key="11">
    <source>
        <dbReference type="ARBA" id="ARBA00022838"/>
    </source>
</evidence>
<evidence type="ECO:0000256" key="3">
    <source>
        <dbReference type="ARBA" id="ARBA00004629"/>
    </source>
</evidence>
<sequence>MLELKVVQEKLNEAIMVMNKSLQEVNIQNMNVELVAQMFKNYQSNVLFHLEGTLSILTMSAAMIDPF</sequence>
<protein>
    <recommendedName>
        <fullName evidence="5">DASH complex subunit DAD4</fullName>
    </recommendedName>
    <alternativeName>
        <fullName evidence="16">Outer kinetochore protein DAD4</fullName>
    </alternativeName>
</protein>
<evidence type="ECO:0000256" key="15">
    <source>
        <dbReference type="ARBA" id="ARBA00023328"/>
    </source>
</evidence>
<evidence type="ECO:0000256" key="6">
    <source>
        <dbReference type="ARBA" id="ARBA00022454"/>
    </source>
</evidence>
<dbReference type="EMBL" id="JBFXLQ010000011">
    <property type="protein sequence ID" value="KAL2868960.1"/>
    <property type="molecule type" value="Genomic_DNA"/>
</dbReference>
<keyword evidence="10" id="KW-0498">Mitosis</keyword>
<gene>
    <name evidence="17" type="ORF">BJX67DRAFT_348395</name>
</gene>
<evidence type="ECO:0000256" key="14">
    <source>
        <dbReference type="ARBA" id="ARBA00023306"/>
    </source>
</evidence>
<keyword evidence="6" id="KW-0158">Chromosome</keyword>
<keyword evidence="14" id="KW-0131">Cell cycle</keyword>
<evidence type="ECO:0000256" key="4">
    <source>
        <dbReference type="ARBA" id="ARBA00009754"/>
    </source>
</evidence>
<dbReference type="RefSeq" id="XP_070887939.1">
    <property type="nucleotide sequence ID" value="XM_071028650.1"/>
</dbReference>
<evidence type="ECO:0000256" key="16">
    <source>
        <dbReference type="ARBA" id="ARBA00030569"/>
    </source>
</evidence>
<evidence type="ECO:0000256" key="7">
    <source>
        <dbReference type="ARBA" id="ARBA00022490"/>
    </source>
</evidence>
<dbReference type="Pfam" id="PF08650">
    <property type="entry name" value="DASH_Dad4"/>
    <property type="match status" value="1"/>
</dbReference>
<evidence type="ECO:0000256" key="8">
    <source>
        <dbReference type="ARBA" id="ARBA00022618"/>
    </source>
</evidence>
<evidence type="ECO:0000256" key="5">
    <source>
        <dbReference type="ARBA" id="ARBA00020259"/>
    </source>
</evidence>
<dbReference type="PANTHER" id="PTHR28222:SF1">
    <property type="entry name" value="DASH COMPLEX SUBUNIT DAD4"/>
    <property type="match status" value="1"/>
</dbReference>
<evidence type="ECO:0000313" key="18">
    <source>
        <dbReference type="Proteomes" id="UP001610432"/>
    </source>
</evidence>
<dbReference type="Proteomes" id="UP001610432">
    <property type="component" value="Unassembled WGS sequence"/>
</dbReference>
<dbReference type="InterPro" id="IPR013959">
    <property type="entry name" value="DASH_Dad4"/>
</dbReference>